<gene>
    <name evidence="4" type="ORF">QQX04_14460</name>
</gene>
<proteinExistence type="predicted"/>
<evidence type="ECO:0000313" key="5">
    <source>
        <dbReference type="Proteomes" id="UP001172738"/>
    </source>
</evidence>
<dbReference type="InterPro" id="IPR023346">
    <property type="entry name" value="Lysozyme-like_dom_sf"/>
</dbReference>
<feature type="signal peptide" evidence="2">
    <location>
        <begin position="1"/>
        <end position="25"/>
    </location>
</feature>
<accession>A0ABT8G4Y2</accession>
<protein>
    <submittedName>
        <fullName evidence="4">G5 domain-containing protein</fullName>
    </submittedName>
</protein>
<feature type="chain" id="PRO_5046234212" evidence="2">
    <location>
        <begin position="26"/>
        <end position="237"/>
    </location>
</feature>
<evidence type="ECO:0000256" key="2">
    <source>
        <dbReference type="SAM" id="SignalP"/>
    </source>
</evidence>
<dbReference type="RefSeq" id="WP_301130417.1">
    <property type="nucleotide sequence ID" value="NZ_JAUHPV010000013.1"/>
</dbReference>
<name>A0ABT8G4Y2_9MICO</name>
<dbReference type="EMBL" id="JAUHPV010000013">
    <property type="protein sequence ID" value="MDN4474201.1"/>
    <property type="molecule type" value="Genomic_DNA"/>
</dbReference>
<organism evidence="4 5">
    <name type="scientific">Demequina zhanjiangensis</name>
    <dbReference type="NCBI Taxonomy" id="3051659"/>
    <lineage>
        <taxon>Bacteria</taxon>
        <taxon>Bacillati</taxon>
        <taxon>Actinomycetota</taxon>
        <taxon>Actinomycetes</taxon>
        <taxon>Micrococcales</taxon>
        <taxon>Demequinaceae</taxon>
        <taxon>Demequina</taxon>
    </lineage>
</organism>
<reference evidence="4" key="1">
    <citation type="submission" date="2023-06" db="EMBL/GenBank/DDBJ databases">
        <title>SYSU T00b26.</title>
        <authorList>
            <person name="Gao L."/>
            <person name="Fang B.-Z."/>
            <person name="Li W.-J."/>
        </authorList>
    </citation>
    <scope>NUCLEOTIDE SEQUENCE</scope>
    <source>
        <strain evidence="4">SYSU T00b26</strain>
    </source>
</reference>
<keyword evidence="5" id="KW-1185">Reference proteome</keyword>
<comment type="caution">
    <text evidence="4">The sequence shown here is derived from an EMBL/GenBank/DDBJ whole genome shotgun (WGS) entry which is preliminary data.</text>
</comment>
<dbReference type="Proteomes" id="UP001172738">
    <property type="component" value="Unassembled WGS sequence"/>
</dbReference>
<sequence length="237" mass="24987">MRQLGVSAALIAFAAGSFTSTTVDALTTVRQDAGATTTLEVIGPVDAGESQVEVVTETEEVSLPHGTVTESDPSAMKGEEKVVTQGEAGTSLVSYEVTYVNGEEVSRVETVSVVVDQPVDEVVSVGTLVVPVATSNPTGNRAIGKELAESMYGWTDGQWQCLEALWTRESGWSHTAHNSSSGAHGIPQALPGSKMASAGADWYSNPATQIKWGLGYVKNRYGSPCNAWGHFTSVGWY</sequence>
<dbReference type="Pfam" id="PF07501">
    <property type="entry name" value="G5"/>
    <property type="match status" value="1"/>
</dbReference>
<evidence type="ECO:0000259" key="3">
    <source>
        <dbReference type="PROSITE" id="PS51109"/>
    </source>
</evidence>
<feature type="domain" description="G5" evidence="3">
    <location>
        <begin position="49"/>
        <end position="129"/>
    </location>
</feature>
<dbReference type="InterPro" id="IPR011098">
    <property type="entry name" value="G5_dom"/>
</dbReference>
<dbReference type="PROSITE" id="PS51109">
    <property type="entry name" value="G5"/>
    <property type="match status" value="1"/>
</dbReference>
<dbReference type="Gene3D" id="2.20.230.10">
    <property type="entry name" value="Resuscitation-promoting factor rpfb"/>
    <property type="match status" value="1"/>
</dbReference>
<evidence type="ECO:0000256" key="1">
    <source>
        <dbReference type="ARBA" id="ARBA00022729"/>
    </source>
</evidence>
<dbReference type="SMART" id="SM01208">
    <property type="entry name" value="G5"/>
    <property type="match status" value="1"/>
</dbReference>
<dbReference type="SUPFAM" id="SSF53955">
    <property type="entry name" value="Lysozyme-like"/>
    <property type="match status" value="1"/>
</dbReference>
<keyword evidence="1 2" id="KW-0732">Signal</keyword>
<evidence type="ECO:0000313" key="4">
    <source>
        <dbReference type="EMBL" id="MDN4474201.1"/>
    </source>
</evidence>